<dbReference type="CDD" id="cd01104">
    <property type="entry name" value="HTH_MlrA-CarA"/>
    <property type="match status" value="1"/>
</dbReference>
<dbReference type="SMART" id="SM00422">
    <property type="entry name" value="HTH_MERR"/>
    <property type="match status" value="1"/>
</dbReference>
<dbReference type="PROSITE" id="PS51332">
    <property type="entry name" value="B12_BINDING"/>
    <property type="match status" value="1"/>
</dbReference>
<evidence type="ECO:0000313" key="4">
    <source>
        <dbReference type="Proteomes" id="UP000198575"/>
    </source>
</evidence>
<dbReference type="GO" id="GO:0006355">
    <property type="term" value="P:regulation of DNA-templated transcription"/>
    <property type="evidence" value="ECO:0007669"/>
    <property type="project" value="InterPro"/>
</dbReference>
<dbReference type="GO" id="GO:0046872">
    <property type="term" value="F:metal ion binding"/>
    <property type="evidence" value="ECO:0007669"/>
    <property type="project" value="InterPro"/>
</dbReference>
<dbReference type="GO" id="GO:0031419">
    <property type="term" value="F:cobalamin binding"/>
    <property type="evidence" value="ECO:0007669"/>
    <property type="project" value="InterPro"/>
</dbReference>
<feature type="domain" description="HTH merR-type" evidence="1">
    <location>
        <begin position="8"/>
        <end position="77"/>
    </location>
</feature>
<name>A0A1I4WAN5_9GAMM</name>
<evidence type="ECO:0000259" key="2">
    <source>
        <dbReference type="PROSITE" id="PS51332"/>
    </source>
</evidence>
<organism evidence="3 4">
    <name type="scientific">Dokdonella immobilis</name>
    <dbReference type="NCBI Taxonomy" id="578942"/>
    <lineage>
        <taxon>Bacteria</taxon>
        <taxon>Pseudomonadati</taxon>
        <taxon>Pseudomonadota</taxon>
        <taxon>Gammaproteobacteria</taxon>
        <taxon>Lysobacterales</taxon>
        <taxon>Rhodanobacteraceae</taxon>
        <taxon>Dokdonella</taxon>
    </lineage>
</organism>
<dbReference type="Gene3D" id="3.40.50.280">
    <property type="entry name" value="Cobalamin-binding domain"/>
    <property type="match status" value="1"/>
</dbReference>
<sequence length="322" mass="33890">MPDPIPAFHSVRVASRRTGLSPDLLRAWEKRYHAVAPARTAGGQRNYTDADIERLKLLAQAVAAGRQIGQVAGLSETELRSLVAADAPQGNSPEPADSNDAVATALLSGALAAAEDFNASTLEAALRTAALRLPSDQVLDRVFGPLLLAIGTRWHEGTFPPANGHLATTVIRRVLNWMTDFPLVADDAPRIVVGTPAFQMHDLGAMLAATAAASNGWRVTFLGASLPAEELIRAARMADADAVALSIVHPTDDVRVASEMRALRAGLPDRVALVVGGAGAGAYAGVLDEIGARRLPSIASLRSWLRERQQQPDTALVAGHPA</sequence>
<dbReference type="EMBL" id="FOVF01000004">
    <property type="protein sequence ID" value="SFN10019.1"/>
    <property type="molecule type" value="Genomic_DNA"/>
</dbReference>
<dbReference type="Gene3D" id="1.10.1240.10">
    <property type="entry name" value="Methionine synthase domain"/>
    <property type="match status" value="1"/>
</dbReference>
<dbReference type="InterPro" id="IPR009061">
    <property type="entry name" value="DNA-bd_dom_put_sf"/>
</dbReference>
<dbReference type="SUPFAM" id="SSF52242">
    <property type="entry name" value="Cobalamin (vitamin B12)-binding domain"/>
    <property type="match status" value="1"/>
</dbReference>
<dbReference type="AlphaFoldDB" id="A0A1I4WAN5"/>
<dbReference type="PROSITE" id="PS50937">
    <property type="entry name" value="HTH_MERR_2"/>
    <property type="match status" value="1"/>
</dbReference>
<dbReference type="InterPro" id="IPR006158">
    <property type="entry name" value="Cobalamin-bd"/>
</dbReference>
<keyword evidence="4" id="KW-1185">Reference proteome</keyword>
<dbReference type="GO" id="GO:0003677">
    <property type="term" value="F:DNA binding"/>
    <property type="evidence" value="ECO:0007669"/>
    <property type="project" value="InterPro"/>
</dbReference>
<reference evidence="3 4" key="1">
    <citation type="submission" date="2016-10" db="EMBL/GenBank/DDBJ databases">
        <authorList>
            <person name="de Groot N.N."/>
        </authorList>
    </citation>
    <scope>NUCLEOTIDE SEQUENCE [LARGE SCALE GENOMIC DNA]</scope>
    <source>
        <strain evidence="3 4">CGMCC 1.7659</strain>
    </source>
</reference>
<evidence type="ECO:0000313" key="3">
    <source>
        <dbReference type="EMBL" id="SFN10019.1"/>
    </source>
</evidence>
<protein>
    <submittedName>
        <fullName evidence="3">Methanogenic corrinoid protein MtbC1</fullName>
    </submittedName>
</protein>
<dbReference type="RefSeq" id="WP_092405376.1">
    <property type="nucleotide sequence ID" value="NZ_FOVF01000004.1"/>
</dbReference>
<dbReference type="OrthoDB" id="9800334at2"/>
<dbReference type="Pfam" id="PF02310">
    <property type="entry name" value="B12-binding"/>
    <property type="match status" value="1"/>
</dbReference>
<dbReference type="Proteomes" id="UP000198575">
    <property type="component" value="Unassembled WGS sequence"/>
</dbReference>
<proteinExistence type="predicted"/>
<evidence type="ECO:0000259" key="1">
    <source>
        <dbReference type="PROSITE" id="PS50937"/>
    </source>
</evidence>
<dbReference type="InterPro" id="IPR000551">
    <property type="entry name" value="MerR-type_HTH_dom"/>
</dbReference>
<dbReference type="Gene3D" id="1.10.1660.10">
    <property type="match status" value="1"/>
</dbReference>
<dbReference type="InterPro" id="IPR036724">
    <property type="entry name" value="Cobalamin-bd_sf"/>
</dbReference>
<dbReference type="Pfam" id="PF13411">
    <property type="entry name" value="MerR_1"/>
    <property type="match status" value="1"/>
</dbReference>
<feature type="domain" description="B12-binding" evidence="2">
    <location>
        <begin position="188"/>
        <end position="312"/>
    </location>
</feature>
<dbReference type="STRING" id="578942.SAMN05216289_10496"/>
<gene>
    <name evidence="3" type="ORF">SAMN05216289_10496</name>
</gene>
<accession>A0A1I4WAN5</accession>
<dbReference type="InterPro" id="IPR036594">
    <property type="entry name" value="Meth_synthase_dom"/>
</dbReference>
<dbReference type="SUPFAM" id="SSF46955">
    <property type="entry name" value="Putative DNA-binding domain"/>
    <property type="match status" value="1"/>
</dbReference>